<dbReference type="CDD" id="cd07761">
    <property type="entry name" value="CYTH-like_CthTTM-like"/>
    <property type="match status" value="1"/>
</dbReference>
<feature type="domain" description="CYTH" evidence="2">
    <location>
        <begin position="1"/>
        <end position="149"/>
    </location>
</feature>
<feature type="active site" description="Proton acceptor" evidence="1">
    <location>
        <position position="30"/>
    </location>
</feature>
<dbReference type="InterPro" id="IPR033469">
    <property type="entry name" value="CYTH-like_dom_sf"/>
</dbReference>
<proteinExistence type="predicted"/>
<reference evidence="3" key="2">
    <citation type="submission" date="2021-04" db="EMBL/GenBank/DDBJ databases">
        <authorList>
            <person name="Gilroy R."/>
        </authorList>
    </citation>
    <scope>NUCLEOTIDE SEQUENCE</scope>
    <source>
        <strain evidence="3">CHK196-7946</strain>
    </source>
</reference>
<sequence length="149" mass="17556">MEIERKFLPDMEHLPFQPEDYPCRQIEQGYLCTEPVVRIRRDNDKYFLTYKSKGLMVREEYNLPLTKPGYEHLLAKADGRIITKKRYVIPLEDDLKLELDIFEGDLAPLVIAEIEFPDEETAQGYQPPEWLGEDVTYSTLYHNSTLSRI</sequence>
<dbReference type="Pfam" id="PF01928">
    <property type="entry name" value="CYTH"/>
    <property type="match status" value="1"/>
</dbReference>
<gene>
    <name evidence="3" type="ORF">H9697_09240</name>
</gene>
<dbReference type="PROSITE" id="PS51707">
    <property type="entry name" value="CYTH"/>
    <property type="match status" value="1"/>
</dbReference>
<dbReference type="PANTHER" id="PTHR40114:SF1">
    <property type="entry name" value="SLR0698 PROTEIN"/>
    <property type="match status" value="1"/>
</dbReference>
<evidence type="ECO:0000259" key="2">
    <source>
        <dbReference type="PROSITE" id="PS51707"/>
    </source>
</evidence>
<dbReference type="PANTHER" id="PTHR40114">
    <property type="entry name" value="SLR0698 PROTEIN"/>
    <property type="match status" value="1"/>
</dbReference>
<evidence type="ECO:0000313" key="4">
    <source>
        <dbReference type="Proteomes" id="UP000823902"/>
    </source>
</evidence>
<protein>
    <submittedName>
        <fullName evidence="3">CYTH domain-containing protein</fullName>
    </submittedName>
</protein>
<dbReference type="SMART" id="SM01118">
    <property type="entry name" value="CYTH"/>
    <property type="match status" value="1"/>
</dbReference>
<dbReference type="PIRSF" id="PIRSF016487">
    <property type="entry name" value="CYTH_UCP016487"/>
    <property type="match status" value="1"/>
</dbReference>
<organism evidence="3 4">
    <name type="scientific">Candidatus Mediterraneibacter faecavium</name>
    <dbReference type="NCBI Taxonomy" id="2838668"/>
    <lineage>
        <taxon>Bacteria</taxon>
        <taxon>Bacillati</taxon>
        <taxon>Bacillota</taxon>
        <taxon>Clostridia</taxon>
        <taxon>Lachnospirales</taxon>
        <taxon>Lachnospiraceae</taxon>
        <taxon>Mediterraneibacter</taxon>
    </lineage>
</organism>
<name>A0A9D2QBJ4_9FIRM</name>
<dbReference type="SUPFAM" id="SSF55154">
    <property type="entry name" value="CYTH-like phosphatases"/>
    <property type="match status" value="1"/>
</dbReference>
<dbReference type="AlphaFoldDB" id="A0A9D2QBJ4"/>
<dbReference type="Gene3D" id="2.40.320.10">
    <property type="entry name" value="Hypothetical Protein Pfu-838710-001"/>
    <property type="match status" value="1"/>
</dbReference>
<accession>A0A9D2QBJ4</accession>
<dbReference type="Proteomes" id="UP000823902">
    <property type="component" value="Unassembled WGS sequence"/>
</dbReference>
<reference evidence="3" key="1">
    <citation type="journal article" date="2021" name="PeerJ">
        <title>Extensive microbial diversity within the chicken gut microbiome revealed by metagenomics and culture.</title>
        <authorList>
            <person name="Gilroy R."/>
            <person name="Ravi A."/>
            <person name="Getino M."/>
            <person name="Pursley I."/>
            <person name="Horton D.L."/>
            <person name="Alikhan N.F."/>
            <person name="Baker D."/>
            <person name="Gharbi K."/>
            <person name="Hall N."/>
            <person name="Watson M."/>
            <person name="Adriaenssens E.M."/>
            <person name="Foster-Nyarko E."/>
            <person name="Jarju S."/>
            <person name="Secka A."/>
            <person name="Antonio M."/>
            <person name="Oren A."/>
            <person name="Chaudhuri R.R."/>
            <person name="La Ragione R."/>
            <person name="Hildebrand F."/>
            <person name="Pallen M.J."/>
        </authorList>
    </citation>
    <scope>NUCLEOTIDE SEQUENCE</scope>
    <source>
        <strain evidence="3">CHK196-7946</strain>
    </source>
</reference>
<evidence type="ECO:0000256" key="1">
    <source>
        <dbReference type="PIRSR" id="PIRSR016487-1"/>
    </source>
</evidence>
<dbReference type="InterPro" id="IPR012042">
    <property type="entry name" value="NeuTTM/CthTTM-like"/>
</dbReference>
<dbReference type="EMBL" id="DWVY01000047">
    <property type="protein sequence ID" value="HJC75111.1"/>
    <property type="molecule type" value="Genomic_DNA"/>
</dbReference>
<comment type="caution">
    <text evidence="3">The sequence shown here is derived from an EMBL/GenBank/DDBJ whole genome shotgun (WGS) entry which is preliminary data.</text>
</comment>
<evidence type="ECO:0000313" key="3">
    <source>
        <dbReference type="EMBL" id="HJC75111.1"/>
    </source>
</evidence>
<dbReference type="InterPro" id="IPR023577">
    <property type="entry name" value="CYTH_domain"/>
</dbReference>